<dbReference type="Pfam" id="PF00078">
    <property type="entry name" value="RVT_1"/>
    <property type="match status" value="1"/>
</dbReference>
<gene>
    <name evidence="10" type="ORF">OSB04_024487</name>
</gene>
<comment type="caution">
    <text evidence="10">The sequence shown here is derived from an EMBL/GenBank/DDBJ whole genome shotgun (WGS) entry which is preliminary data.</text>
</comment>
<evidence type="ECO:0008006" key="12">
    <source>
        <dbReference type="Google" id="ProtNLM"/>
    </source>
</evidence>
<dbReference type="InterPro" id="IPR000477">
    <property type="entry name" value="RT_dom"/>
</dbReference>
<evidence type="ECO:0000256" key="6">
    <source>
        <dbReference type="ARBA" id="ARBA00022918"/>
    </source>
</evidence>
<reference evidence="10" key="1">
    <citation type="submission" date="2023-03" db="EMBL/GenBank/DDBJ databases">
        <title>Chromosome-scale reference genome and RAD-based genetic map of yellow starthistle (Centaurea solstitialis) reveal putative structural variation and QTLs associated with invader traits.</title>
        <authorList>
            <person name="Reatini B."/>
            <person name="Cang F.A."/>
            <person name="Jiang Q."/>
            <person name="Mckibben M.T.W."/>
            <person name="Barker M.S."/>
            <person name="Rieseberg L.H."/>
            <person name="Dlugosch K.M."/>
        </authorList>
    </citation>
    <scope>NUCLEOTIDE SEQUENCE</scope>
    <source>
        <strain evidence="10">CAN-66</strain>
        <tissue evidence="10">Leaf</tissue>
    </source>
</reference>
<keyword evidence="2" id="KW-0548">Nucleotidyltransferase</keyword>
<dbReference type="SUPFAM" id="SSF56672">
    <property type="entry name" value="DNA/RNA polymerases"/>
    <property type="match status" value="1"/>
</dbReference>
<accession>A0AA38SYI7</accession>
<keyword evidence="1" id="KW-0808">Transferase</keyword>
<dbReference type="InterPro" id="IPR041588">
    <property type="entry name" value="Integrase_H2C2"/>
</dbReference>
<dbReference type="InterPro" id="IPR043128">
    <property type="entry name" value="Rev_trsase/Diguanyl_cyclase"/>
</dbReference>
<evidence type="ECO:0000256" key="5">
    <source>
        <dbReference type="ARBA" id="ARBA00022801"/>
    </source>
</evidence>
<dbReference type="InterPro" id="IPR041373">
    <property type="entry name" value="RT_RNaseH"/>
</dbReference>
<keyword evidence="5" id="KW-0378">Hydrolase</keyword>
<dbReference type="CDD" id="cd01647">
    <property type="entry name" value="RT_LTR"/>
    <property type="match status" value="1"/>
</dbReference>
<dbReference type="GO" id="GO:0016787">
    <property type="term" value="F:hydrolase activity"/>
    <property type="evidence" value="ECO:0007669"/>
    <property type="project" value="UniProtKB-KW"/>
</dbReference>
<protein>
    <recommendedName>
        <fullName evidence="12">Reverse transcriptase</fullName>
    </recommendedName>
</protein>
<feature type="domain" description="Reverse transcriptase" evidence="7">
    <location>
        <begin position="423"/>
        <end position="577"/>
    </location>
</feature>
<dbReference type="PANTHER" id="PTHR24559">
    <property type="entry name" value="TRANSPOSON TY3-I GAG-POL POLYPROTEIN"/>
    <property type="match status" value="1"/>
</dbReference>
<evidence type="ECO:0000313" key="11">
    <source>
        <dbReference type="Proteomes" id="UP001172457"/>
    </source>
</evidence>
<dbReference type="Proteomes" id="UP001172457">
    <property type="component" value="Chromosome 6"/>
</dbReference>
<feature type="domain" description="Integrase zinc-binding" evidence="9">
    <location>
        <begin position="827"/>
        <end position="880"/>
    </location>
</feature>
<evidence type="ECO:0000259" key="9">
    <source>
        <dbReference type="Pfam" id="PF17921"/>
    </source>
</evidence>
<keyword evidence="6" id="KW-0695">RNA-directed DNA polymerase</keyword>
<dbReference type="Gene3D" id="1.10.340.70">
    <property type="match status" value="1"/>
</dbReference>
<dbReference type="EMBL" id="JARYMX010000006">
    <property type="protein sequence ID" value="KAJ9544780.1"/>
    <property type="molecule type" value="Genomic_DNA"/>
</dbReference>
<evidence type="ECO:0000256" key="4">
    <source>
        <dbReference type="ARBA" id="ARBA00022759"/>
    </source>
</evidence>
<dbReference type="PANTHER" id="PTHR24559:SF429">
    <property type="entry name" value="RNA-DIRECTED DNA POLYMERASE HOMOLOG"/>
    <property type="match status" value="1"/>
</dbReference>
<dbReference type="SUPFAM" id="SSF53098">
    <property type="entry name" value="Ribonuclease H-like"/>
    <property type="match status" value="1"/>
</dbReference>
<dbReference type="Gene3D" id="3.30.420.10">
    <property type="entry name" value="Ribonuclease H-like superfamily/Ribonuclease H"/>
    <property type="match status" value="1"/>
</dbReference>
<dbReference type="Gene3D" id="3.30.70.270">
    <property type="match status" value="1"/>
</dbReference>
<dbReference type="InterPro" id="IPR012337">
    <property type="entry name" value="RNaseH-like_sf"/>
</dbReference>
<keyword evidence="4" id="KW-0255">Endonuclease</keyword>
<sequence>MLVHAMNSRSSTEEKIPVYDLWLLSKHSTDDRYPNAPYIIAVQLQKAGGYRNGSKTVGGQYVTRLARHFGILGRGAVASMTSLGEMGLIDMEQLKGMGVVRSVQTLHGIRYRWDARPPIQAPRERTVEHGGSSSGAAAMEEPEEWNVYASYQGMTQQLSDLQLSFDRHHQWLEYNSTETLHQTNWQSEVLNQVAEHLGVQPNPAYAPSPLWPFSDESPPDYEADRETPIILGRPFLATRRTLSDVQKGELTMRVHDQEVTFNVFKSLKYVDTEHCMAVSMINDDLSFDTVGWESDHCDSDLDETLEDDCSEVIAAFEQLDFKGRDIQLPSVEQPPDLELKPLPSHLKYVYLAEDDKLPVQSQRRLNPVMKEVVKKEVLKWLDAGIIYPIASSDWVSPVQCVPKRGGTTVVNNEKNELIPTRIVTGWRICMHYRQLNLATKKDHFPLPFIDQMLDKLAGNEFYCFLDGYSGYNQIHIAPEDQEKTTFTCAFGTFAFRRMPFGLCNAPATFQRCMMAIFTDMIEDTIEVFMDDFSFIGSSFEVCLEILEKSLVRCETHDLVQNWEKCHFMVQEGTVLGHLVSKRGLEVDKAKTLGLSKIFLKSPNHFALCCNRTKCSSFHKNVGKPLKTPDWTLPFEVMCDASSSSAALFNKSKQVSEMIDRSSVTFDLCDSESSSEFIRAGFRGVDADVDLGEVFVFCEVQGKVLTSPSHGLSFDRDCKSEQPRSSVMSARGSVTTARGTKVIVHTDHAAIKYLISKADSKPRLIRWILLLQEFDLEIVDRKGSSNQVADHLSRLEKIVSTAEPTEVREKFSDEQLLAVQHNDNFPCEQHQILVACHSSQFGGHFGGRQTAAKIPQSGFFWPTVFKDSHEFVRHCEPCQRTGNISARNEMPLNNILEVELFDVWGIDFMGPFPNSNNNNYILVVVDYVSKCVEAVACHSNDANTVVKFLVRVHSLFCLE</sequence>
<name>A0AA38SYI7_9ASTR</name>
<dbReference type="GO" id="GO:0003676">
    <property type="term" value="F:nucleic acid binding"/>
    <property type="evidence" value="ECO:0007669"/>
    <property type="project" value="InterPro"/>
</dbReference>
<dbReference type="GO" id="GO:0003964">
    <property type="term" value="F:RNA-directed DNA polymerase activity"/>
    <property type="evidence" value="ECO:0007669"/>
    <property type="project" value="UniProtKB-KW"/>
</dbReference>
<evidence type="ECO:0000313" key="10">
    <source>
        <dbReference type="EMBL" id="KAJ9544780.1"/>
    </source>
</evidence>
<dbReference type="InterPro" id="IPR036397">
    <property type="entry name" value="RNaseH_sf"/>
</dbReference>
<evidence type="ECO:0000256" key="2">
    <source>
        <dbReference type="ARBA" id="ARBA00022695"/>
    </source>
</evidence>
<feature type="domain" description="Reverse transcriptase RNase H-like" evidence="8">
    <location>
        <begin position="737"/>
        <end position="773"/>
    </location>
</feature>
<organism evidence="10 11">
    <name type="scientific">Centaurea solstitialis</name>
    <name type="common">yellow star-thistle</name>
    <dbReference type="NCBI Taxonomy" id="347529"/>
    <lineage>
        <taxon>Eukaryota</taxon>
        <taxon>Viridiplantae</taxon>
        <taxon>Streptophyta</taxon>
        <taxon>Embryophyta</taxon>
        <taxon>Tracheophyta</taxon>
        <taxon>Spermatophyta</taxon>
        <taxon>Magnoliopsida</taxon>
        <taxon>eudicotyledons</taxon>
        <taxon>Gunneridae</taxon>
        <taxon>Pentapetalae</taxon>
        <taxon>asterids</taxon>
        <taxon>campanulids</taxon>
        <taxon>Asterales</taxon>
        <taxon>Asteraceae</taxon>
        <taxon>Carduoideae</taxon>
        <taxon>Cardueae</taxon>
        <taxon>Centaureinae</taxon>
        <taxon>Centaurea</taxon>
    </lineage>
</organism>
<dbReference type="Gene3D" id="3.10.10.10">
    <property type="entry name" value="HIV Type 1 Reverse Transcriptase, subunit A, domain 1"/>
    <property type="match status" value="1"/>
</dbReference>
<dbReference type="AlphaFoldDB" id="A0AA38SYI7"/>
<dbReference type="GO" id="GO:0004519">
    <property type="term" value="F:endonuclease activity"/>
    <property type="evidence" value="ECO:0007669"/>
    <property type="project" value="UniProtKB-KW"/>
</dbReference>
<evidence type="ECO:0000259" key="8">
    <source>
        <dbReference type="Pfam" id="PF17917"/>
    </source>
</evidence>
<dbReference type="Pfam" id="PF17917">
    <property type="entry name" value="RT_RNaseH"/>
    <property type="match status" value="1"/>
</dbReference>
<dbReference type="Pfam" id="PF17921">
    <property type="entry name" value="Integrase_H2C2"/>
    <property type="match status" value="1"/>
</dbReference>
<proteinExistence type="predicted"/>
<keyword evidence="3" id="KW-0540">Nuclease</keyword>
<dbReference type="InterPro" id="IPR053134">
    <property type="entry name" value="RNA-dir_DNA_polymerase"/>
</dbReference>
<dbReference type="InterPro" id="IPR043502">
    <property type="entry name" value="DNA/RNA_pol_sf"/>
</dbReference>
<evidence type="ECO:0000259" key="7">
    <source>
        <dbReference type="Pfam" id="PF00078"/>
    </source>
</evidence>
<evidence type="ECO:0000256" key="1">
    <source>
        <dbReference type="ARBA" id="ARBA00022679"/>
    </source>
</evidence>
<keyword evidence="11" id="KW-1185">Reference proteome</keyword>
<evidence type="ECO:0000256" key="3">
    <source>
        <dbReference type="ARBA" id="ARBA00022722"/>
    </source>
</evidence>